<dbReference type="InterPro" id="IPR001650">
    <property type="entry name" value="Helicase_C-like"/>
</dbReference>
<evidence type="ECO:0000256" key="10">
    <source>
        <dbReference type="ARBA" id="ARBA00034617"/>
    </source>
</evidence>
<dbReference type="PROSITE" id="PS51194">
    <property type="entry name" value="HELICASE_CTER"/>
    <property type="match status" value="1"/>
</dbReference>
<dbReference type="GO" id="GO:0043138">
    <property type="term" value="F:3'-5' DNA helicase activity"/>
    <property type="evidence" value="ECO:0007669"/>
    <property type="project" value="UniProtKB-EC"/>
</dbReference>
<dbReference type="PROSITE" id="PS51192">
    <property type="entry name" value="HELICASE_ATP_BIND_1"/>
    <property type="match status" value="1"/>
</dbReference>
<feature type="domain" description="Helicase ATP-binding" evidence="14">
    <location>
        <begin position="338"/>
        <end position="508"/>
    </location>
</feature>
<dbReference type="STRING" id="10195.A0A3M7STL2"/>
<gene>
    <name evidence="16" type="ORF">BpHYR1_041634</name>
</gene>
<dbReference type="Pfam" id="PF00270">
    <property type="entry name" value="DEAD"/>
    <property type="match status" value="1"/>
</dbReference>
<organism evidence="16 17">
    <name type="scientific">Brachionus plicatilis</name>
    <name type="common">Marine rotifer</name>
    <name type="synonym">Brachionus muelleri</name>
    <dbReference type="NCBI Taxonomy" id="10195"/>
    <lineage>
        <taxon>Eukaryota</taxon>
        <taxon>Metazoa</taxon>
        <taxon>Spiralia</taxon>
        <taxon>Gnathifera</taxon>
        <taxon>Rotifera</taxon>
        <taxon>Eurotatoria</taxon>
        <taxon>Monogononta</taxon>
        <taxon>Pseudotrocha</taxon>
        <taxon>Ploima</taxon>
        <taxon>Brachionidae</taxon>
        <taxon>Brachionus</taxon>
    </lineage>
</organism>
<dbReference type="EMBL" id="REGN01000798">
    <property type="protein sequence ID" value="RNA38957.1"/>
    <property type="molecule type" value="Genomic_DNA"/>
</dbReference>
<dbReference type="GO" id="GO:0005694">
    <property type="term" value="C:chromosome"/>
    <property type="evidence" value="ECO:0007669"/>
    <property type="project" value="TreeGrafter"/>
</dbReference>
<feature type="domain" description="Helicase C-terminal" evidence="15">
    <location>
        <begin position="528"/>
        <end position="719"/>
    </location>
</feature>
<comment type="subcellular location">
    <subcellularLocation>
        <location evidence="1">Nucleus</location>
    </subcellularLocation>
</comment>
<dbReference type="SMART" id="SM00490">
    <property type="entry name" value="HELICc"/>
    <property type="match status" value="1"/>
</dbReference>
<feature type="region of interest" description="Disordered" evidence="13">
    <location>
        <begin position="54"/>
        <end position="101"/>
    </location>
</feature>
<evidence type="ECO:0000259" key="15">
    <source>
        <dbReference type="PROSITE" id="PS51194"/>
    </source>
</evidence>
<feature type="region of interest" description="Disordered" evidence="13">
    <location>
        <begin position="180"/>
        <end position="309"/>
    </location>
</feature>
<dbReference type="GO" id="GO:0000724">
    <property type="term" value="P:double-strand break repair via homologous recombination"/>
    <property type="evidence" value="ECO:0007669"/>
    <property type="project" value="TreeGrafter"/>
</dbReference>
<dbReference type="OrthoDB" id="18781at2759"/>
<reference evidence="16 17" key="1">
    <citation type="journal article" date="2018" name="Sci. Rep.">
        <title>Genomic signatures of local adaptation to the degree of environmental predictability in rotifers.</title>
        <authorList>
            <person name="Franch-Gras L."/>
            <person name="Hahn C."/>
            <person name="Garcia-Roger E.M."/>
            <person name="Carmona M.J."/>
            <person name="Serra M."/>
            <person name="Gomez A."/>
        </authorList>
    </citation>
    <scope>NUCLEOTIDE SEQUENCE [LARGE SCALE GENOMIC DNA]</scope>
    <source>
        <strain evidence="16">HYR1</strain>
    </source>
</reference>
<dbReference type="PANTHER" id="PTHR13710:SF108">
    <property type="entry name" value="ATP-DEPENDENT DNA HELICASE Q4"/>
    <property type="match status" value="1"/>
</dbReference>
<evidence type="ECO:0000256" key="4">
    <source>
        <dbReference type="ARBA" id="ARBA00022801"/>
    </source>
</evidence>
<keyword evidence="9" id="KW-0539">Nucleus</keyword>
<evidence type="ECO:0000259" key="14">
    <source>
        <dbReference type="PROSITE" id="PS51192"/>
    </source>
</evidence>
<keyword evidence="3" id="KW-0547">Nucleotide-binding</keyword>
<evidence type="ECO:0000313" key="16">
    <source>
        <dbReference type="EMBL" id="RNA38957.1"/>
    </source>
</evidence>
<dbReference type="Gene3D" id="3.40.50.300">
    <property type="entry name" value="P-loop containing nucleotide triphosphate hydrolases"/>
    <property type="match status" value="2"/>
</dbReference>
<protein>
    <recommendedName>
        <fullName evidence="11">DNA 3'-5' helicase</fullName>
        <ecNumber evidence="11">5.6.2.4</ecNumber>
    </recommendedName>
</protein>
<feature type="compositionally biased region" description="Basic and acidic residues" evidence="13">
    <location>
        <begin position="190"/>
        <end position="206"/>
    </location>
</feature>
<keyword evidence="8" id="KW-0413">Isomerase</keyword>
<evidence type="ECO:0000256" key="6">
    <source>
        <dbReference type="ARBA" id="ARBA00022840"/>
    </source>
</evidence>
<keyword evidence="5 16" id="KW-0347">Helicase</keyword>
<evidence type="ECO:0000256" key="12">
    <source>
        <dbReference type="ARBA" id="ARBA00049360"/>
    </source>
</evidence>
<dbReference type="FunFam" id="3.40.50.300:FF:000772">
    <property type="entry name" value="ATP-dependent DNA helicase Q4"/>
    <property type="match status" value="1"/>
</dbReference>
<dbReference type="GO" id="GO:0005737">
    <property type="term" value="C:cytoplasm"/>
    <property type="evidence" value="ECO:0007669"/>
    <property type="project" value="TreeGrafter"/>
</dbReference>
<keyword evidence="6" id="KW-0067">ATP-binding</keyword>
<keyword evidence="17" id="KW-1185">Reference proteome</keyword>
<dbReference type="SUPFAM" id="SSF52540">
    <property type="entry name" value="P-loop containing nucleoside triphosphate hydrolases"/>
    <property type="match status" value="1"/>
</dbReference>
<keyword evidence="7" id="KW-0238">DNA-binding</keyword>
<dbReference type="SMART" id="SM00487">
    <property type="entry name" value="DEXDc"/>
    <property type="match status" value="1"/>
</dbReference>
<dbReference type="GO" id="GO:0003677">
    <property type="term" value="F:DNA binding"/>
    <property type="evidence" value="ECO:0007669"/>
    <property type="project" value="UniProtKB-KW"/>
</dbReference>
<comment type="caution">
    <text evidence="16">The sequence shown here is derived from an EMBL/GenBank/DDBJ whole genome shotgun (WGS) entry which is preliminary data.</text>
</comment>
<evidence type="ECO:0000256" key="5">
    <source>
        <dbReference type="ARBA" id="ARBA00022806"/>
    </source>
</evidence>
<dbReference type="InterPro" id="IPR011545">
    <property type="entry name" value="DEAD/DEAH_box_helicase_dom"/>
</dbReference>
<dbReference type="PANTHER" id="PTHR13710">
    <property type="entry name" value="DNA HELICASE RECQ FAMILY MEMBER"/>
    <property type="match status" value="1"/>
</dbReference>
<evidence type="ECO:0000256" key="11">
    <source>
        <dbReference type="ARBA" id="ARBA00034808"/>
    </source>
</evidence>
<dbReference type="EC" id="5.6.2.4" evidence="11"/>
<dbReference type="InterPro" id="IPR014001">
    <property type="entry name" value="Helicase_ATP-bd"/>
</dbReference>
<accession>A0A3M7STL2</accession>
<feature type="compositionally biased region" description="Acidic residues" evidence="13">
    <location>
        <begin position="274"/>
        <end position="284"/>
    </location>
</feature>
<comment type="similarity">
    <text evidence="2">Belongs to the helicase family. RecQ subfamily.</text>
</comment>
<feature type="compositionally biased region" description="Basic and acidic residues" evidence="13">
    <location>
        <begin position="221"/>
        <end position="236"/>
    </location>
</feature>
<dbReference type="GO" id="GO:0009378">
    <property type="term" value="F:four-way junction helicase activity"/>
    <property type="evidence" value="ECO:0007669"/>
    <property type="project" value="TreeGrafter"/>
</dbReference>
<dbReference type="InterPro" id="IPR027417">
    <property type="entry name" value="P-loop_NTPase"/>
</dbReference>
<dbReference type="GO" id="GO:0005524">
    <property type="term" value="F:ATP binding"/>
    <property type="evidence" value="ECO:0007669"/>
    <property type="project" value="UniProtKB-KW"/>
</dbReference>
<comment type="catalytic activity">
    <reaction evidence="12">
        <text>ATP + H2O = ADP + phosphate + H(+)</text>
        <dbReference type="Rhea" id="RHEA:13065"/>
        <dbReference type="ChEBI" id="CHEBI:15377"/>
        <dbReference type="ChEBI" id="CHEBI:15378"/>
        <dbReference type="ChEBI" id="CHEBI:30616"/>
        <dbReference type="ChEBI" id="CHEBI:43474"/>
        <dbReference type="ChEBI" id="CHEBI:456216"/>
    </reaction>
</comment>
<dbReference type="Pfam" id="PF00271">
    <property type="entry name" value="Helicase_C"/>
    <property type="match status" value="1"/>
</dbReference>
<dbReference type="Proteomes" id="UP000276133">
    <property type="component" value="Unassembled WGS sequence"/>
</dbReference>
<evidence type="ECO:0000313" key="17">
    <source>
        <dbReference type="Proteomes" id="UP000276133"/>
    </source>
</evidence>
<sequence length="1097" mass="127729">MAGIPVLFSKTKLKTLNFATNLTSIFKNFEEEATVVHKPPLLTNNINIGKENCQLESKKRSREESTDDEQERLPNKAKKMEPQVEEKIKSSKKSTINTDSNFRRLNMKSFKSKGYKGGTSKGTKFKRFQWSKNKNKNKLNAKYGVGNDENTDEVNYNLLQDELEEKSTMESEKEVIDEMSAEAKFSRLNKPKEKQTKKNIKKESKNIKKSPTKINGEPVSEIDKIDSNYKKNELIKKTTKKNQKQKNEKIPEKKKKIQESTLKETIAERSDKDISDDDNDENDQDSTKTECDQNDQPKPLFSVDENGNVPDQLPNYAFKILEKDFGHKSFKKHQQEAIIRIASGLSTLAILSTGYGKSLIYQFAAKLYVKQYPGSLVLVVSPLISLMQDQLHNLSKSLRAASCDSTMSEREFELLIQDIANGKIDILYMSPEAIINKKIKSLPRLAFVCIDEVHCLSQWSHNFRPSYLQLCKILFDFYKVKCILGLTATATDGSIEEIRSYFDIDKKNILKDCDLPENLAISISKDINKEKALVELLKSSEFSPFFNHVIIYCSRREQTERLAQMLRMSLHSYKKKFDLEKYSKMERKSKKCEIKKSKKEEDEFKEENIAEAYHAGLNAYQRKRIQNLFIKGKLKIIVATLAFGMGINMPNIRAVIHYNMPKSIENYVQEIGRAGRDGKKSLCYLFLENQREDINEIKKYIHMNGYDQLTIKKLLAKIFSECDAEKCQNRSQFGHHAALPIADMVDYLDIKEETILTLLCYLEAANYVKIMSNCFKTCILTSYKGIDYLKQLSKTNEFLAIILEIQSKSSTIAKDENEIKIDLIELCEKTNEDYDFIRQKLRRLEWQFDDCGNYKSKSGIKLQFSNQSFYVKRKCLLKDTELDDINDMLWNRVDTQMKFSYANFKSLYKMLSEKAYKNIFHFINNFDLKLENDEQKLESNAKICDSDESDFEEKLQLESDSEEKIIEEETKKDNYSIENRVTDKSNMLKQKLNQYFNNKFDIYDYIRDYDFDCESQSSSMSRELDLKRLVADIKKFIFTYQSDVKLNGSVIARIFHGIGTPRFPAEIWGRNRIFWRCHLDFDFEQIVKLATEQLLNF</sequence>
<dbReference type="AlphaFoldDB" id="A0A3M7STL2"/>
<evidence type="ECO:0000256" key="3">
    <source>
        <dbReference type="ARBA" id="ARBA00022741"/>
    </source>
</evidence>
<evidence type="ECO:0000256" key="1">
    <source>
        <dbReference type="ARBA" id="ARBA00004123"/>
    </source>
</evidence>
<feature type="compositionally biased region" description="Basic and acidic residues" evidence="13">
    <location>
        <begin position="71"/>
        <end position="89"/>
    </location>
</feature>
<evidence type="ECO:0000256" key="7">
    <source>
        <dbReference type="ARBA" id="ARBA00023125"/>
    </source>
</evidence>
<keyword evidence="4" id="KW-0378">Hydrolase</keyword>
<name>A0A3M7STL2_BRAPC</name>
<feature type="compositionally biased region" description="Basic and acidic residues" evidence="13">
    <location>
        <begin position="245"/>
        <end position="273"/>
    </location>
</feature>
<evidence type="ECO:0000256" key="9">
    <source>
        <dbReference type="ARBA" id="ARBA00023242"/>
    </source>
</evidence>
<evidence type="ECO:0000256" key="2">
    <source>
        <dbReference type="ARBA" id="ARBA00005446"/>
    </source>
</evidence>
<dbReference type="GO" id="GO:0016787">
    <property type="term" value="F:hydrolase activity"/>
    <property type="evidence" value="ECO:0007669"/>
    <property type="project" value="UniProtKB-KW"/>
</dbReference>
<evidence type="ECO:0000256" key="13">
    <source>
        <dbReference type="SAM" id="MobiDB-lite"/>
    </source>
</evidence>
<dbReference type="GO" id="GO:0005634">
    <property type="term" value="C:nucleus"/>
    <property type="evidence" value="ECO:0007669"/>
    <property type="project" value="UniProtKB-SubCell"/>
</dbReference>
<comment type="catalytic activity">
    <reaction evidence="10">
        <text>Couples ATP hydrolysis with the unwinding of duplex DNA by translocating in the 3'-5' direction.</text>
        <dbReference type="EC" id="5.6.2.4"/>
    </reaction>
</comment>
<evidence type="ECO:0000256" key="8">
    <source>
        <dbReference type="ARBA" id="ARBA00023235"/>
    </source>
</evidence>
<proteinExistence type="inferred from homology"/>